<reference evidence="14 15" key="1">
    <citation type="submission" date="2021-10" db="EMBL/GenBank/DDBJ databases">
        <title>Streptomyces gossypii sp. nov., isolated from soil collected from cotton field.</title>
        <authorList>
            <person name="Ge X."/>
            <person name="Chen X."/>
            <person name="Liu W."/>
        </authorList>
    </citation>
    <scope>NUCLEOTIDE SEQUENCE [LARGE SCALE GENOMIC DNA]</scope>
    <source>
        <strain evidence="14 15">N2-109</strain>
    </source>
</reference>
<gene>
    <name evidence="14" type="ORF">LHJ74_31260</name>
</gene>
<dbReference type="EMBL" id="JAJAGO010000020">
    <property type="protein sequence ID" value="MCT2594334.1"/>
    <property type="molecule type" value="Genomic_DNA"/>
</dbReference>
<proteinExistence type="inferred from homology"/>
<evidence type="ECO:0000256" key="1">
    <source>
        <dbReference type="ARBA" id="ARBA00004651"/>
    </source>
</evidence>
<feature type="transmembrane region" description="Helical" evidence="12">
    <location>
        <begin position="28"/>
        <end position="48"/>
    </location>
</feature>
<dbReference type="Pfam" id="PF01292">
    <property type="entry name" value="Ni_hydr_CYTB"/>
    <property type="match status" value="1"/>
</dbReference>
<evidence type="ECO:0000256" key="12">
    <source>
        <dbReference type="SAM" id="Phobius"/>
    </source>
</evidence>
<keyword evidence="9" id="KW-0408">Iron</keyword>
<organism evidence="14 15">
    <name type="scientific">Streptomyces gossypii</name>
    <dbReference type="NCBI Taxonomy" id="2883101"/>
    <lineage>
        <taxon>Bacteria</taxon>
        <taxon>Bacillati</taxon>
        <taxon>Actinomycetota</taxon>
        <taxon>Actinomycetes</taxon>
        <taxon>Kitasatosporales</taxon>
        <taxon>Streptomycetaceae</taxon>
        <taxon>Streptomyces</taxon>
    </lineage>
</organism>
<keyword evidence="10 12" id="KW-0472">Membrane</keyword>
<dbReference type="PANTHER" id="PTHR30529:SF6">
    <property type="entry name" value="BLL0291 PROTEIN"/>
    <property type="match status" value="1"/>
</dbReference>
<evidence type="ECO:0000256" key="8">
    <source>
        <dbReference type="ARBA" id="ARBA00022989"/>
    </source>
</evidence>
<keyword evidence="8 12" id="KW-1133">Transmembrane helix</keyword>
<dbReference type="RefSeq" id="WP_260221671.1">
    <property type="nucleotide sequence ID" value="NZ_JAJAGO010000020.1"/>
</dbReference>
<accession>A0ABT2K3Z1</accession>
<comment type="subcellular location">
    <subcellularLocation>
        <location evidence="1">Cell membrane</location>
        <topology evidence="1">Multi-pass membrane protein</topology>
    </subcellularLocation>
</comment>
<dbReference type="Gene3D" id="1.20.950.20">
    <property type="entry name" value="Transmembrane di-heme cytochromes, Chain C"/>
    <property type="match status" value="1"/>
</dbReference>
<dbReference type="PANTHER" id="PTHR30529">
    <property type="entry name" value="CYTOCHROME B561"/>
    <property type="match status" value="1"/>
</dbReference>
<keyword evidence="4" id="KW-0349">Heme</keyword>
<keyword evidence="5 12" id="KW-0812">Transmembrane</keyword>
<dbReference type="InterPro" id="IPR016174">
    <property type="entry name" value="Di-haem_cyt_TM"/>
</dbReference>
<keyword evidence="6" id="KW-0479">Metal-binding</keyword>
<evidence type="ECO:0000256" key="9">
    <source>
        <dbReference type="ARBA" id="ARBA00023004"/>
    </source>
</evidence>
<feature type="transmembrane region" description="Helical" evidence="12">
    <location>
        <begin position="54"/>
        <end position="77"/>
    </location>
</feature>
<protein>
    <submittedName>
        <fullName evidence="14">Cytochrome b/b6 domain-containing protein</fullName>
    </submittedName>
</protein>
<dbReference type="InterPro" id="IPR011577">
    <property type="entry name" value="Cyt_b561_bac/Ni-Hgenase"/>
</dbReference>
<dbReference type="SUPFAM" id="SSF81342">
    <property type="entry name" value="Transmembrane di-heme cytochromes"/>
    <property type="match status" value="1"/>
</dbReference>
<evidence type="ECO:0000313" key="14">
    <source>
        <dbReference type="EMBL" id="MCT2594334.1"/>
    </source>
</evidence>
<evidence type="ECO:0000256" key="5">
    <source>
        <dbReference type="ARBA" id="ARBA00022692"/>
    </source>
</evidence>
<evidence type="ECO:0000256" key="2">
    <source>
        <dbReference type="ARBA" id="ARBA00022448"/>
    </source>
</evidence>
<keyword evidence="3" id="KW-1003">Cell membrane</keyword>
<sequence>MPDVDTGNIPAPAPAVEAPAQFTLFSRWLHWAMAIMIVAMLFIGAAMVASLADYHLLLAVHRPLGVGVLVLGVIRLVNRFTSRLPPHPKSMGSAERRAATLSEYALYALMLSQPLIGWGMVSASGTPLKLFGPVRLPAVLPHDPGLYAVLNDMHMVLGYALFLLFTVHMLAVLFHTLVLRDRLLDRMALWKVQRKKH</sequence>
<comment type="similarity">
    <text evidence="11">Belongs to the cytochrome b561 family.</text>
</comment>
<evidence type="ECO:0000259" key="13">
    <source>
        <dbReference type="Pfam" id="PF01292"/>
    </source>
</evidence>
<keyword evidence="2" id="KW-0813">Transport</keyword>
<dbReference type="Proteomes" id="UP001156389">
    <property type="component" value="Unassembled WGS sequence"/>
</dbReference>
<dbReference type="InterPro" id="IPR052168">
    <property type="entry name" value="Cytochrome_b561_oxidase"/>
</dbReference>
<keyword evidence="7" id="KW-0249">Electron transport</keyword>
<evidence type="ECO:0000256" key="3">
    <source>
        <dbReference type="ARBA" id="ARBA00022475"/>
    </source>
</evidence>
<evidence type="ECO:0000256" key="4">
    <source>
        <dbReference type="ARBA" id="ARBA00022617"/>
    </source>
</evidence>
<evidence type="ECO:0000313" key="15">
    <source>
        <dbReference type="Proteomes" id="UP001156389"/>
    </source>
</evidence>
<feature type="transmembrane region" description="Helical" evidence="12">
    <location>
        <begin position="156"/>
        <end position="179"/>
    </location>
</feature>
<comment type="caution">
    <text evidence="14">The sequence shown here is derived from an EMBL/GenBank/DDBJ whole genome shotgun (WGS) entry which is preliminary data.</text>
</comment>
<evidence type="ECO:0000256" key="7">
    <source>
        <dbReference type="ARBA" id="ARBA00022982"/>
    </source>
</evidence>
<evidence type="ECO:0000256" key="10">
    <source>
        <dbReference type="ARBA" id="ARBA00023136"/>
    </source>
</evidence>
<keyword evidence="15" id="KW-1185">Reference proteome</keyword>
<evidence type="ECO:0000256" key="6">
    <source>
        <dbReference type="ARBA" id="ARBA00022723"/>
    </source>
</evidence>
<name>A0ABT2K3Z1_9ACTN</name>
<evidence type="ECO:0000256" key="11">
    <source>
        <dbReference type="ARBA" id="ARBA00037975"/>
    </source>
</evidence>
<feature type="domain" description="Cytochrome b561 bacterial/Ni-hydrogenase" evidence="13">
    <location>
        <begin position="22"/>
        <end position="187"/>
    </location>
</feature>